<accession>A0A2P2JVJ5</accession>
<organism evidence="1">
    <name type="scientific">Rhizophora mucronata</name>
    <name type="common">Asiatic mangrove</name>
    <dbReference type="NCBI Taxonomy" id="61149"/>
    <lineage>
        <taxon>Eukaryota</taxon>
        <taxon>Viridiplantae</taxon>
        <taxon>Streptophyta</taxon>
        <taxon>Embryophyta</taxon>
        <taxon>Tracheophyta</taxon>
        <taxon>Spermatophyta</taxon>
        <taxon>Magnoliopsida</taxon>
        <taxon>eudicotyledons</taxon>
        <taxon>Gunneridae</taxon>
        <taxon>Pentapetalae</taxon>
        <taxon>rosids</taxon>
        <taxon>fabids</taxon>
        <taxon>Malpighiales</taxon>
        <taxon>Rhizophoraceae</taxon>
        <taxon>Rhizophora</taxon>
    </lineage>
</organism>
<dbReference type="AlphaFoldDB" id="A0A2P2JVJ5"/>
<name>A0A2P2JVJ5_RHIMU</name>
<proteinExistence type="predicted"/>
<reference evidence="1" key="1">
    <citation type="submission" date="2018-02" db="EMBL/GenBank/DDBJ databases">
        <title>Rhizophora mucronata_Transcriptome.</title>
        <authorList>
            <person name="Meera S.P."/>
            <person name="Sreeshan A."/>
            <person name="Augustine A."/>
        </authorList>
    </citation>
    <scope>NUCLEOTIDE SEQUENCE</scope>
    <source>
        <tissue evidence="1">Leaf</tissue>
    </source>
</reference>
<dbReference type="EMBL" id="GGEC01016999">
    <property type="protein sequence ID" value="MBW97482.1"/>
    <property type="molecule type" value="Transcribed_RNA"/>
</dbReference>
<protein>
    <submittedName>
        <fullName evidence="1">Uncharacterized protein</fullName>
    </submittedName>
</protein>
<evidence type="ECO:0000313" key="1">
    <source>
        <dbReference type="EMBL" id="MBW97482.1"/>
    </source>
</evidence>
<sequence>MKGCNIYHWIKEGSNGCRLSKTCIKGDLLPLICTHSILEVKYISKASLVFVLSL</sequence>